<dbReference type="CDD" id="cd00130">
    <property type="entry name" value="PAS"/>
    <property type="match status" value="1"/>
</dbReference>
<name>A0A6G6GNS9_9FLAO</name>
<dbReference type="InterPro" id="IPR000700">
    <property type="entry name" value="PAS-assoc_C"/>
</dbReference>
<reference evidence="8 9" key="1">
    <citation type="submission" date="2020-02" db="EMBL/GenBank/DDBJ databases">
        <title>Complete genome sequence of Flavobacteriaceae bacterium.</title>
        <authorList>
            <person name="Kim S.-J."/>
            <person name="Kim Y.-S."/>
            <person name="Kim K.-H."/>
        </authorList>
    </citation>
    <scope>NUCLEOTIDE SEQUENCE [LARGE SCALE GENOMIC DNA]</scope>
    <source>
        <strain evidence="8 9">RR4-40</strain>
    </source>
</reference>
<dbReference type="EMBL" id="CP049057">
    <property type="protein sequence ID" value="QIE60073.1"/>
    <property type="molecule type" value="Genomic_DNA"/>
</dbReference>
<feature type="domain" description="PAC" evidence="7">
    <location>
        <begin position="101"/>
        <end position="153"/>
    </location>
</feature>
<dbReference type="Pfam" id="PF02518">
    <property type="entry name" value="HATPase_c"/>
    <property type="match status" value="1"/>
</dbReference>
<sequence length="380" mass="43140">MNFLAQKRKKILLQETLPNSSKENLFDDFYYQEIALLTGAGGYCINFVDKTTFIDPQGRKILQLPKDFKPSLTRNLVHLYADSEKFRVMNTFAECSEGVPFKTTVKMVKHTGEEFWAKAIGKPMYDKEGDVIGIQGVFQDISAEKKREIELENSIKTIASQNTRLLNYAHLVSHNLRSHANNLKLALELLGDLDNPKDEVELIDGLSTISEELCSTIKHLSQIVTIQDKSKDKKQPISFAEGLHEAKKGLQTLISDNRVEIFTDFSEAPHIEYIPAYLISIFRNLVSNAIQFRHPDRNPVIDIYTLEKEGVISLTIKDNGLGFDVKQHQDQLFNIYQTFHNGPKTRGTGLFMVKNQIEALNGNIRVESEPGQGTTFRISF</sequence>
<feature type="domain" description="Histidine kinase" evidence="6">
    <location>
        <begin position="171"/>
        <end position="380"/>
    </location>
</feature>
<dbReference type="Gene3D" id="3.30.450.20">
    <property type="entry name" value="PAS domain"/>
    <property type="match status" value="1"/>
</dbReference>
<proteinExistence type="predicted"/>
<evidence type="ECO:0000256" key="1">
    <source>
        <dbReference type="ARBA" id="ARBA00000085"/>
    </source>
</evidence>
<dbReference type="PANTHER" id="PTHR43304">
    <property type="entry name" value="PHYTOCHROME-LIKE PROTEIN CPH1"/>
    <property type="match status" value="1"/>
</dbReference>
<gene>
    <name evidence="8" type="ORF">G5B37_11010</name>
</gene>
<dbReference type="SUPFAM" id="SSF55785">
    <property type="entry name" value="PYP-like sensor domain (PAS domain)"/>
    <property type="match status" value="1"/>
</dbReference>
<dbReference type="InterPro" id="IPR035965">
    <property type="entry name" value="PAS-like_dom_sf"/>
</dbReference>
<keyword evidence="9" id="KW-1185">Reference proteome</keyword>
<dbReference type="InterPro" id="IPR001610">
    <property type="entry name" value="PAC"/>
</dbReference>
<evidence type="ECO:0000256" key="3">
    <source>
        <dbReference type="ARBA" id="ARBA00022553"/>
    </source>
</evidence>
<dbReference type="PRINTS" id="PR00344">
    <property type="entry name" value="BCTRLSENSOR"/>
</dbReference>
<dbReference type="SMART" id="SM00387">
    <property type="entry name" value="HATPase_c"/>
    <property type="match status" value="1"/>
</dbReference>
<evidence type="ECO:0000259" key="6">
    <source>
        <dbReference type="PROSITE" id="PS50109"/>
    </source>
</evidence>
<dbReference type="SUPFAM" id="SSF55874">
    <property type="entry name" value="ATPase domain of HSP90 chaperone/DNA topoisomerase II/histidine kinase"/>
    <property type="match status" value="1"/>
</dbReference>
<dbReference type="InterPro" id="IPR000014">
    <property type="entry name" value="PAS"/>
</dbReference>
<evidence type="ECO:0000256" key="2">
    <source>
        <dbReference type="ARBA" id="ARBA00012438"/>
    </source>
</evidence>
<dbReference type="PANTHER" id="PTHR43304:SF1">
    <property type="entry name" value="PAC DOMAIN-CONTAINING PROTEIN"/>
    <property type="match status" value="1"/>
</dbReference>
<dbReference type="GO" id="GO:0004673">
    <property type="term" value="F:protein histidine kinase activity"/>
    <property type="evidence" value="ECO:0007669"/>
    <property type="project" value="UniProtKB-EC"/>
</dbReference>
<dbReference type="SMART" id="SM00086">
    <property type="entry name" value="PAC"/>
    <property type="match status" value="1"/>
</dbReference>
<dbReference type="Proteomes" id="UP000505306">
    <property type="component" value="Chromosome"/>
</dbReference>
<dbReference type="RefSeq" id="WP_164680085.1">
    <property type="nucleotide sequence ID" value="NZ_CP049057.1"/>
</dbReference>
<dbReference type="NCBIfam" id="TIGR00229">
    <property type="entry name" value="sensory_box"/>
    <property type="match status" value="1"/>
</dbReference>
<keyword evidence="3" id="KW-0597">Phosphoprotein</keyword>
<keyword evidence="5" id="KW-0418">Kinase</keyword>
<dbReference type="PROSITE" id="PS50113">
    <property type="entry name" value="PAC"/>
    <property type="match status" value="1"/>
</dbReference>
<dbReference type="PROSITE" id="PS50109">
    <property type="entry name" value="HIS_KIN"/>
    <property type="match status" value="1"/>
</dbReference>
<protein>
    <recommendedName>
        <fullName evidence="2">histidine kinase</fullName>
        <ecNumber evidence="2">2.7.13.3</ecNumber>
    </recommendedName>
</protein>
<evidence type="ECO:0000256" key="5">
    <source>
        <dbReference type="ARBA" id="ARBA00022777"/>
    </source>
</evidence>
<dbReference type="InterPro" id="IPR004358">
    <property type="entry name" value="Sig_transdc_His_kin-like_C"/>
</dbReference>
<dbReference type="InterPro" id="IPR013655">
    <property type="entry name" value="PAS_fold_3"/>
</dbReference>
<evidence type="ECO:0000256" key="4">
    <source>
        <dbReference type="ARBA" id="ARBA00022679"/>
    </source>
</evidence>
<dbReference type="InterPro" id="IPR036890">
    <property type="entry name" value="HATPase_C_sf"/>
</dbReference>
<comment type="catalytic activity">
    <reaction evidence="1">
        <text>ATP + protein L-histidine = ADP + protein N-phospho-L-histidine.</text>
        <dbReference type="EC" id="2.7.13.3"/>
    </reaction>
</comment>
<dbReference type="InterPro" id="IPR005467">
    <property type="entry name" value="His_kinase_dom"/>
</dbReference>
<dbReference type="Pfam" id="PF08447">
    <property type="entry name" value="PAS_3"/>
    <property type="match status" value="1"/>
</dbReference>
<dbReference type="InterPro" id="IPR003594">
    <property type="entry name" value="HATPase_dom"/>
</dbReference>
<dbReference type="Gene3D" id="3.30.565.10">
    <property type="entry name" value="Histidine kinase-like ATPase, C-terminal domain"/>
    <property type="match status" value="1"/>
</dbReference>
<dbReference type="AlphaFoldDB" id="A0A6G6GNS9"/>
<evidence type="ECO:0000313" key="9">
    <source>
        <dbReference type="Proteomes" id="UP000505306"/>
    </source>
</evidence>
<dbReference type="EC" id="2.7.13.3" evidence="2"/>
<accession>A0A6G6GNS9</accession>
<dbReference type="InterPro" id="IPR052162">
    <property type="entry name" value="Sensor_kinase/Photoreceptor"/>
</dbReference>
<organism evidence="8 9">
    <name type="scientific">Rasiella rasia</name>
    <dbReference type="NCBI Taxonomy" id="2744027"/>
    <lineage>
        <taxon>Bacteria</taxon>
        <taxon>Pseudomonadati</taxon>
        <taxon>Bacteroidota</taxon>
        <taxon>Flavobacteriia</taxon>
        <taxon>Flavobacteriales</taxon>
        <taxon>Flavobacteriaceae</taxon>
        <taxon>Rasiella</taxon>
    </lineage>
</organism>
<evidence type="ECO:0000259" key="7">
    <source>
        <dbReference type="PROSITE" id="PS50113"/>
    </source>
</evidence>
<evidence type="ECO:0000313" key="8">
    <source>
        <dbReference type="EMBL" id="QIE60073.1"/>
    </source>
</evidence>
<dbReference type="KEGG" id="mgel:G5B37_11010"/>
<keyword evidence="4" id="KW-0808">Transferase</keyword>